<dbReference type="AlphaFoldDB" id="A0A8C3IHK8"/>
<name>A0A8C3IHK8_CHRPI</name>
<gene>
    <name evidence="13" type="primary">IL27RA</name>
</gene>
<accession>A0A8C3IHK8</accession>
<reference evidence="13" key="2">
    <citation type="submission" date="2025-09" db="UniProtKB">
        <authorList>
            <consortium name="Ensembl"/>
        </authorList>
    </citation>
    <scope>IDENTIFICATION</scope>
</reference>
<dbReference type="PROSITE" id="PS50853">
    <property type="entry name" value="FN3"/>
    <property type="match status" value="3"/>
</dbReference>
<keyword evidence="14" id="KW-1185">Reference proteome</keyword>
<dbReference type="Proteomes" id="UP000694380">
    <property type="component" value="Unplaced"/>
</dbReference>
<organism evidence="13 14">
    <name type="scientific">Chrysemys picta bellii</name>
    <name type="common">Western painted turtle</name>
    <name type="synonym">Emys bellii</name>
    <dbReference type="NCBI Taxonomy" id="8478"/>
    <lineage>
        <taxon>Eukaryota</taxon>
        <taxon>Metazoa</taxon>
        <taxon>Chordata</taxon>
        <taxon>Craniata</taxon>
        <taxon>Vertebrata</taxon>
        <taxon>Euteleostomi</taxon>
        <taxon>Archelosauria</taxon>
        <taxon>Testudinata</taxon>
        <taxon>Testudines</taxon>
        <taxon>Cryptodira</taxon>
        <taxon>Durocryptodira</taxon>
        <taxon>Testudinoidea</taxon>
        <taxon>Emydidae</taxon>
        <taxon>Chrysemys</taxon>
    </lineage>
</organism>
<evidence type="ECO:0000256" key="9">
    <source>
        <dbReference type="ARBA" id="ARBA00023180"/>
    </source>
</evidence>
<reference evidence="13" key="1">
    <citation type="submission" date="2025-08" db="UniProtKB">
        <authorList>
            <consortium name="Ensembl"/>
        </authorList>
    </citation>
    <scope>IDENTIFICATION</scope>
</reference>
<keyword evidence="3 11" id="KW-0812">Transmembrane</keyword>
<dbReference type="Gene3D" id="2.60.40.10">
    <property type="entry name" value="Immunoglobulins"/>
    <property type="match status" value="4"/>
</dbReference>
<protein>
    <submittedName>
        <fullName evidence="13">Interleukin 27 receptor subunit alpha</fullName>
    </submittedName>
</protein>
<dbReference type="InterPro" id="IPR003961">
    <property type="entry name" value="FN3_dom"/>
</dbReference>
<dbReference type="SUPFAM" id="SSF49265">
    <property type="entry name" value="Fibronectin type III"/>
    <property type="match status" value="2"/>
</dbReference>
<evidence type="ECO:0000313" key="14">
    <source>
        <dbReference type="Proteomes" id="UP000694380"/>
    </source>
</evidence>
<dbReference type="PANTHER" id="PTHR48423">
    <property type="entry name" value="INTERLEUKIN-27 RECEPTOR SUBUNIT ALPHA"/>
    <property type="match status" value="1"/>
</dbReference>
<dbReference type="GeneTree" id="ENSGT00940000159829"/>
<keyword evidence="9" id="KW-0325">Glycoprotein</keyword>
<dbReference type="PANTHER" id="PTHR48423:SF1">
    <property type="entry name" value="INTERLEUKIN-27 RECEPTOR SUBUNIT ALPHA"/>
    <property type="match status" value="1"/>
</dbReference>
<dbReference type="InterPro" id="IPR052672">
    <property type="entry name" value="Type1_Cytokine_Rcpt_Type2"/>
</dbReference>
<comment type="similarity">
    <text evidence="2">Belongs to the type I cytokine receptor family. Type 2 subfamily.</text>
</comment>
<feature type="region of interest" description="Disordered" evidence="10">
    <location>
        <begin position="1"/>
        <end position="51"/>
    </location>
</feature>
<evidence type="ECO:0000256" key="10">
    <source>
        <dbReference type="SAM" id="MobiDB-lite"/>
    </source>
</evidence>
<evidence type="ECO:0000256" key="5">
    <source>
        <dbReference type="ARBA" id="ARBA00022737"/>
    </source>
</evidence>
<evidence type="ECO:0000256" key="8">
    <source>
        <dbReference type="ARBA" id="ARBA00023170"/>
    </source>
</evidence>
<keyword evidence="5" id="KW-0677">Repeat</keyword>
<dbReference type="InterPro" id="IPR013783">
    <property type="entry name" value="Ig-like_fold"/>
</dbReference>
<evidence type="ECO:0000256" key="2">
    <source>
        <dbReference type="ARBA" id="ARBA00008921"/>
    </source>
</evidence>
<dbReference type="CDD" id="cd00063">
    <property type="entry name" value="FN3"/>
    <property type="match status" value="3"/>
</dbReference>
<dbReference type="InterPro" id="IPR036116">
    <property type="entry name" value="FN3_sf"/>
</dbReference>
<keyword evidence="8" id="KW-0675">Receptor</keyword>
<sequence>HHLHPPLPEPEVVSITPCPGGREPRTPPTAQPASSAQNISSALTPSSGRGVGSGSQDSWVLFPAVGGVGGLEVRAVGGLGARTPGFYSRLWEEWGASRLEQLEVWEPGLLGCLPVGCADSSGYSLGSSASKRNQTRSSQAPAGQSWVVIGRSSLTHNENYAVWVEAGDGTQITPRLTLTPHEIVKPDPPVLSLVDVTPVVTVTWTNPQWPQHFSPDLACHLRYRVSGTPNWTRVHEEDVEPNSYEFSSLEPFTAYEVQARCIPRDRKGFWSDWSPSQTFRTPEAALLGLVDVWRVASPPESGETSLLLLWKPLNSEAARGVIRSYSLAFRSGSNSSESLESACCNVSLPSRTTHVWISANNHVGRTQPANLSLERQDLPAPAGVRAAAVHGQDLLVTWEPSKDPLEGEPMEYLVEWAEECSSSKVASLDWVRRPAGTHRALLTGDFRPRVPYQVRVYGLYPGGFGASAPVRAYIQEGVPSAGPQGLQDHSISKEASIISWEAIPLAQRNGHITHYTLYLATPTESPQTYQPIAATETSYNLSGLEPGTSYQLWMTGSTSAGEGNASSIHLFHTPDSRWEVVLASLLAVGFLLFLACVLGAILHVQLLDLCQKVLPSWCWEKVPDATHSRIMLHEDPHSYRGPLVRAKAAEEPPITELHIAEPAEHVNHGYSTLLQLESPLPARPHGAGADDGPGSKPRTEELGPSSPTLEEAWGEQAPVISGYEKHFMPTLEEVLGLA</sequence>
<dbReference type="Ensembl" id="ENSCPBT00000039991.1">
    <property type="protein sequence ID" value="ENSCPBP00000034093.1"/>
    <property type="gene ID" value="ENSCPBG00000023805.1"/>
</dbReference>
<feature type="domain" description="Fibronectin type-III" evidence="12">
    <location>
        <begin position="185"/>
        <end position="284"/>
    </location>
</feature>
<evidence type="ECO:0000256" key="3">
    <source>
        <dbReference type="ARBA" id="ARBA00022692"/>
    </source>
</evidence>
<evidence type="ECO:0000259" key="12">
    <source>
        <dbReference type="PROSITE" id="PS50853"/>
    </source>
</evidence>
<feature type="region of interest" description="Disordered" evidence="10">
    <location>
        <begin position="681"/>
        <end position="711"/>
    </location>
</feature>
<keyword evidence="7 11" id="KW-0472">Membrane</keyword>
<evidence type="ECO:0000313" key="13">
    <source>
        <dbReference type="Ensembl" id="ENSCPBP00000034093.1"/>
    </source>
</evidence>
<feature type="transmembrane region" description="Helical" evidence="11">
    <location>
        <begin position="580"/>
        <end position="602"/>
    </location>
</feature>
<dbReference type="GO" id="GO:0005886">
    <property type="term" value="C:plasma membrane"/>
    <property type="evidence" value="ECO:0007669"/>
    <property type="project" value="UniProtKB-ARBA"/>
</dbReference>
<keyword evidence="6 11" id="KW-1133">Transmembrane helix</keyword>
<evidence type="ECO:0000256" key="11">
    <source>
        <dbReference type="SAM" id="Phobius"/>
    </source>
</evidence>
<evidence type="ECO:0000256" key="1">
    <source>
        <dbReference type="ARBA" id="ARBA00004479"/>
    </source>
</evidence>
<evidence type="ECO:0000256" key="6">
    <source>
        <dbReference type="ARBA" id="ARBA00022989"/>
    </source>
</evidence>
<feature type="domain" description="Fibronectin type-III" evidence="12">
    <location>
        <begin position="380"/>
        <end position="481"/>
    </location>
</feature>
<keyword evidence="4" id="KW-0732">Signal</keyword>
<feature type="domain" description="Fibronectin type-III" evidence="12">
    <location>
        <begin position="482"/>
        <end position="576"/>
    </location>
</feature>
<dbReference type="Pfam" id="PF00041">
    <property type="entry name" value="fn3"/>
    <property type="match status" value="2"/>
</dbReference>
<feature type="compositionally biased region" description="Polar residues" evidence="10">
    <location>
        <begin position="31"/>
        <end position="47"/>
    </location>
</feature>
<comment type="subcellular location">
    <subcellularLocation>
        <location evidence="1">Membrane</location>
        <topology evidence="1">Single-pass type I membrane protein</topology>
    </subcellularLocation>
</comment>
<proteinExistence type="inferred from homology"/>
<evidence type="ECO:0000256" key="7">
    <source>
        <dbReference type="ARBA" id="ARBA00023136"/>
    </source>
</evidence>
<evidence type="ECO:0000256" key="4">
    <source>
        <dbReference type="ARBA" id="ARBA00022729"/>
    </source>
</evidence>
<dbReference type="SMART" id="SM00060">
    <property type="entry name" value="FN3"/>
    <property type="match status" value="3"/>
</dbReference>